<gene>
    <name evidence="2" type="ORF">H9926_07600</name>
</gene>
<accession>A0A9D2QKR3</accession>
<dbReference type="InterPro" id="IPR025159">
    <property type="entry name" value="AbiEi_N"/>
</dbReference>
<sequence>MCGIRSLSEKIIYFTSTLSLYKIESVEVKIYEKKEPVLDYLIHMGNGYLLTAEALSHGISRPTIAEYVKKNHLEKLAKGIYFSPDAWPDDLYFLYLQNRRIIFSHETALYLHGLMEREPVRTYVTVRTGYNATHLREKGIRVHQAKPESYELGASSILTGYGNKVPVYDKERTICDLIKGKEKTDIQIFQTAMKEYMDSKDKNIPNLMLYASKLKMEDKARFYTEVML</sequence>
<name>A0A9D2QKR3_9FIRM</name>
<reference evidence="2" key="1">
    <citation type="journal article" date="2021" name="PeerJ">
        <title>Extensive microbial diversity within the chicken gut microbiome revealed by metagenomics and culture.</title>
        <authorList>
            <person name="Gilroy R."/>
            <person name="Ravi A."/>
            <person name="Getino M."/>
            <person name="Pursley I."/>
            <person name="Horton D.L."/>
            <person name="Alikhan N.F."/>
            <person name="Baker D."/>
            <person name="Gharbi K."/>
            <person name="Hall N."/>
            <person name="Watson M."/>
            <person name="Adriaenssens E.M."/>
            <person name="Foster-Nyarko E."/>
            <person name="Jarju S."/>
            <person name="Secka A."/>
            <person name="Antonio M."/>
            <person name="Oren A."/>
            <person name="Chaudhuri R.R."/>
            <person name="La Ragione R."/>
            <person name="Hildebrand F."/>
            <person name="Pallen M.J."/>
        </authorList>
    </citation>
    <scope>NUCLEOTIDE SEQUENCE</scope>
    <source>
        <strain evidence="2">ChiBcec1-1630</strain>
    </source>
</reference>
<dbReference type="Proteomes" id="UP000823922">
    <property type="component" value="Unassembled WGS sequence"/>
</dbReference>
<protein>
    <submittedName>
        <fullName evidence="2">Type IV toxin-antitoxin system AbiEi family antitoxin domain-containing protein</fullName>
    </submittedName>
</protein>
<evidence type="ECO:0000313" key="2">
    <source>
        <dbReference type="EMBL" id="HJC87862.1"/>
    </source>
</evidence>
<evidence type="ECO:0000313" key="3">
    <source>
        <dbReference type="Proteomes" id="UP000823922"/>
    </source>
</evidence>
<organism evidence="2 3">
    <name type="scientific">Candidatus Eisenbergiella intestinigallinarum</name>
    <dbReference type="NCBI Taxonomy" id="2838549"/>
    <lineage>
        <taxon>Bacteria</taxon>
        <taxon>Bacillati</taxon>
        <taxon>Bacillota</taxon>
        <taxon>Clostridia</taxon>
        <taxon>Lachnospirales</taxon>
        <taxon>Lachnospiraceae</taxon>
        <taxon>Eisenbergiella</taxon>
    </lineage>
</organism>
<dbReference type="Pfam" id="PF13338">
    <property type="entry name" value="AbiEi_4"/>
    <property type="match status" value="1"/>
</dbReference>
<dbReference type="EMBL" id="DWVS01000192">
    <property type="protein sequence ID" value="HJC87862.1"/>
    <property type="molecule type" value="Genomic_DNA"/>
</dbReference>
<reference evidence="2" key="2">
    <citation type="submission" date="2021-04" db="EMBL/GenBank/DDBJ databases">
        <authorList>
            <person name="Gilroy R."/>
        </authorList>
    </citation>
    <scope>NUCLEOTIDE SEQUENCE</scope>
    <source>
        <strain evidence="2">ChiBcec1-1630</strain>
    </source>
</reference>
<comment type="caution">
    <text evidence="2">The sequence shown here is derived from an EMBL/GenBank/DDBJ whole genome shotgun (WGS) entry which is preliminary data.</text>
</comment>
<evidence type="ECO:0000259" key="1">
    <source>
        <dbReference type="Pfam" id="PF13338"/>
    </source>
</evidence>
<feature type="domain" description="AbiEi antitoxin N-terminal" evidence="1">
    <location>
        <begin position="38"/>
        <end position="81"/>
    </location>
</feature>
<dbReference type="AlphaFoldDB" id="A0A9D2QKR3"/>
<proteinExistence type="predicted"/>